<dbReference type="AlphaFoldDB" id="A0A428R579"/>
<reference evidence="1 2" key="1">
    <citation type="submission" date="2017-06" db="EMBL/GenBank/DDBJ databases">
        <title>Comparative genomic analysis of Ambrosia Fusariam Clade fungi.</title>
        <authorList>
            <person name="Stajich J.E."/>
            <person name="Carrillo J."/>
            <person name="Kijimoto T."/>
            <person name="Eskalen A."/>
            <person name="O'Donnell K."/>
            <person name="Kasson M."/>
        </authorList>
    </citation>
    <scope>NUCLEOTIDE SEQUENCE [LARGE SCALE GENOMIC DNA]</scope>
    <source>
        <strain evidence="1 2">NRRL62584</strain>
    </source>
</reference>
<dbReference type="EMBL" id="NKCI01000003">
    <property type="protein sequence ID" value="RSL72643.1"/>
    <property type="molecule type" value="Genomic_DNA"/>
</dbReference>
<sequence length="92" mass="10196">MGTCWLGSCERWSRVDLEHATICWSDAFQTINPDCTARLSPQASIGISSFKAFQYPNFSFHVPSGPQDLSLLLLVKIWKTPDGPTPPVLDEA</sequence>
<dbReference type="Proteomes" id="UP000288168">
    <property type="component" value="Unassembled WGS sequence"/>
</dbReference>
<accession>A0A428R579</accession>
<comment type="caution">
    <text evidence="1">The sequence shown here is derived from an EMBL/GenBank/DDBJ whole genome shotgun (WGS) entry which is preliminary data.</text>
</comment>
<name>A0A428R579_9HYPO</name>
<gene>
    <name evidence="1" type="ORF">CEP54_000648</name>
</gene>
<proteinExistence type="predicted"/>
<keyword evidence="2" id="KW-1185">Reference proteome</keyword>
<evidence type="ECO:0000313" key="2">
    <source>
        <dbReference type="Proteomes" id="UP000288168"/>
    </source>
</evidence>
<organism evidence="1 2">
    <name type="scientific">Fusarium duplospermum</name>
    <dbReference type="NCBI Taxonomy" id="1325734"/>
    <lineage>
        <taxon>Eukaryota</taxon>
        <taxon>Fungi</taxon>
        <taxon>Dikarya</taxon>
        <taxon>Ascomycota</taxon>
        <taxon>Pezizomycotina</taxon>
        <taxon>Sordariomycetes</taxon>
        <taxon>Hypocreomycetidae</taxon>
        <taxon>Hypocreales</taxon>
        <taxon>Nectriaceae</taxon>
        <taxon>Fusarium</taxon>
        <taxon>Fusarium solani species complex</taxon>
    </lineage>
</organism>
<evidence type="ECO:0000313" key="1">
    <source>
        <dbReference type="EMBL" id="RSL72643.1"/>
    </source>
</evidence>
<protein>
    <submittedName>
        <fullName evidence="1">Uncharacterized protein</fullName>
    </submittedName>
</protein>